<dbReference type="AlphaFoldDB" id="A0A3B0SQN3"/>
<name>A0A3B0SQN3_9ZZZZ</name>
<dbReference type="PANTHER" id="PTHR40590:SF1">
    <property type="entry name" value="CYTOPLASMIC PROTEIN"/>
    <property type="match status" value="1"/>
</dbReference>
<gene>
    <name evidence="1" type="ORF">MNBD_ALPHA02-1024</name>
</gene>
<proteinExistence type="predicted"/>
<accession>A0A3B0SQN3</accession>
<organism evidence="1">
    <name type="scientific">hydrothermal vent metagenome</name>
    <dbReference type="NCBI Taxonomy" id="652676"/>
    <lineage>
        <taxon>unclassified sequences</taxon>
        <taxon>metagenomes</taxon>
        <taxon>ecological metagenomes</taxon>
    </lineage>
</organism>
<dbReference type="CDD" id="cd14789">
    <property type="entry name" value="Tiki"/>
    <property type="match status" value="1"/>
</dbReference>
<dbReference type="PANTHER" id="PTHR40590">
    <property type="entry name" value="CYTOPLASMIC PROTEIN-RELATED"/>
    <property type="match status" value="1"/>
</dbReference>
<dbReference type="InterPro" id="IPR002816">
    <property type="entry name" value="TraB/PrgY/GumN_fam"/>
</dbReference>
<dbReference type="Pfam" id="PF01963">
    <property type="entry name" value="TraB_PrgY_gumN"/>
    <property type="match status" value="1"/>
</dbReference>
<dbReference type="EMBL" id="UOED01000114">
    <property type="protein sequence ID" value="VAV97155.1"/>
    <property type="molecule type" value="Genomic_DNA"/>
</dbReference>
<reference evidence="1" key="1">
    <citation type="submission" date="2018-06" db="EMBL/GenBank/DDBJ databases">
        <authorList>
            <person name="Zhirakovskaya E."/>
        </authorList>
    </citation>
    <scope>NUCLEOTIDE SEQUENCE</scope>
</reference>
<evidence type="ECO:0000313" key="1">
    <source>
        <dbReference type="EMBL" id="VAV97155.1"/>
    </source>
</evidence>
<evidence type="ECO:0008006" key="2">
    <source>
        <dbReference type="Google" id="ProtNLM"/>
    </source>
</evidence>
<protein>
    <recommendedName>
        <fullName evidence="2">TraB/GumN family protein</fullName>
    </recommendedName>
</protein>
<sequence length="302" mass="33690">MFFNRITQIVTVLFLGLVVFTTPVRGADAEIVNARPALWQVKKDGGTVYLLGSFHILPKNYKWYDGIISRSFEGSDELVLEMEMTPQAAAGLQATVINNAFFKDDDSLKNHLDEAHYTKMLGYAKKLMGMDEAMAKKSKPWFMAIQISLASAMTSGMDPNSGVDKFLEGQAKKTQKPISGLETPQESMNALIHHPMVVQAEMLSDTLDKIDDFKSYITSYLEAWASGDADRMIKTMIEDMADQPEMYQALLVDRNKNWLPAIEDHINSGKRIFIVVGAAHLVGKDGLVGMLQAKGYRVDKIQ</sequence>
<dbReference type="InterPro" id="IPR047111">
    <property type="entry name" value="YbaP-like"/>
</dbReference>